<dbReference type="AlphaFoldDB" id="A0A7X1I078"/>
<dbReference type="RefSeq" id="WP_159674790.1">
    <property type="nucleotide sequence ID" value="NZ_JACMHY010000003.1"/>
</dbReference>
<reference evidence="3 4" key="1">
    <citation type="submission" date="2020-08" db="EMBL/GenBank/DDBJ databases">
        <title>Whole-Genome Sequence of French Clinical Streptomyces mexicanus Strain Q0842.</title>
        <authorList>
            <person name="Boxberger M."/>
            <person name="La Scola B."/>
        </authorList>
    </citation>
    <scope>NUCLEOTIDE SEQUENCE [LARGE SCALE GENOMIC DNA]</scope>
    <source>
        <strain evidence="3 4">Marseille-Q0842</strain>
    </source>
</reference>
<feature type="region of interest" description="Disordered" evidence="1">
    <location>
        <begin position="89"/>
        <end position="130"/>
    </location>
</feature>
<dbReference type="EMBL" id="JACMHY010000003">
    <property type="protein sequence ID" value="MBC2865188.1"/>
    <property type="molecule type" value="Genomic_DNA"/>
</dbReference>
<comment type="caution">
    <text evidence="3">The sequence shown here is derived from an EMBL/GenBank/DDBJ whole genome shotgun (WGS) entry which is preliminary data.</text>
</comment>
<evidence type="ECO:0000259" key="2">
    <source>
        <dbReference type="Pfam" id="PF00296"/>
    </source>
</evidence>
<dbReference type="InterPro" id="IPR011251">
    <property type="entry name" value="Luciferase-like_dom"/>
</dbReference>
<proteinExistence type="predicted"/>
<protein>
    <submittedName>
        <fullName evidence="3">LLM class flavin-dependent oxidoreductase</fullName>
    </submittedName>
</protein>
<name>A0A7X1I078_9ACTN</name>
<evidence type="ECO:0000313" key="3">
    <source>
        <dbReference type="EMBL" id="MBC2865188.1"/>
    </source>
</evidence>
<dbReference type="OrthoDB" id="3265338at2"/>
<dbReference type="Pfam" id="PF00296">
    <property type="entry name" value="Bac_luciferase"/>
    <property type="match status" value="1"/>
</dbReference>
<dbReference type="GO" id="GO:0016705">
    <property type="term" value="F:oxidoreductase activity, acting on paired donors, with incorporation or reduction of molecular oxygen"/>
    <property type="evidence" value="ECO:0007669"/>
    <property type="project" value="InterPro"/>
</dbReference>
<gene>
    <name evidence="3" type="ORF">H1R13_09320</name>
</gene>
<organism evidence="3 4">
    <name type="scientific">Streptomyces mexicanus</name>
    <dbReference type="NCBI Taxonomy" id="178566"/>
    <lineage>
        <taxon>Bacteria</taxon>
        <taxon>Bacillati</taxon>
        <taxon>Actinomycetota</taxon>
        <taxon>Actinomycetes</taxon>
        <taxon>Kitasatosporales</taxon>
        <taxon>Streptomycetaceae</taxon>
        <taxon>Streptomyces</taxon>
    </lineage>
</organism>
<keyword evidence="4" id="KW-1185">Reference proteome</keyword>
<accession>A0A7X1I078</accession>
<evidence type="ECO:0000313" key="4">
    <source>
        <dbReference type="Proteomes" id="UP000517694"/>
    </source>
</evidence>
<dbReference type="SUPFAM" id="SSF51679">
    <property type="entry name" value="Bacterial luciferase-like"/>
    <property type="match status" value="1"/>
</dbReference>
<dbReference type="Proteomes" id="UP000517694">
    <property type="component" value="Unassembled WGS sequence"/>
</dbReference>
<evidence type="ECO:0000256" key="1">
    <source>
        <dbReference type="SAM" id="MobiDB-lite"/>
    </source>
</evidence>
<sequence length="130" mass="13976">MLHAPPGRLTPGALLPGRLDHPSRELLAMERERGRLDALRAPAPRALQAPDPVTVLSARSGATERIGLVTTGSPSGWDPHRPARRHVSLDILSSGRAGERGATPRARRVRRTLSGRLGLTRPADRATAVR</sequence>
<feature type="domain" description="Luciferase-like" evidence="2">
    <location>
        <begin position="46"/>
        <end position="97"/>
    </location>
</feature>
<dbReference type="Gene3D" id="3.20.20.30">
    <property type="entry name" value="Luciferase-like domain"/>
    <property type="match status" value="1"/>
</dbReference>
<dbReference type="InterPro" id="IPR036661">
    <property type="entry name" value="Luciferase-like_sf"/>
</dbReference>